<name>A0ABX2SWZ9_9BACL</name>
<dbReference type="Gene3D" id="2.160.20.80">
    <property type="entry name" value="E3 ubiquitin-protein ligase SopA"/>
    <property type="match status" value="1"/>
</dbReference>
<reference evidence="1 2" key="1">
    <citation type="submission" date="2020-07" db="EMBL/GenBank/DDBJ databases">
        <title>MOT database genomes.</title>
        <authorList>
            <person name="Joseph S."/>
            <person name="Aduse-Opoku J."/>
            <person name="Hashim A."/>
            <person name="Wade W."/>
            <person name="Curtis M."/>
        </authorList>
    </citation>
    <scope>NUCLEOTIDE SEQUENCE [LARGE SCALE GENOMIC DNA]</scope>
    <source>
        <strain evidence="1 2">CIP 106318</strain>
    </source>
</reference>
<evidence type="ECO:0000313" key="1">
    <source>
        <dbReference type="EMBL" id="NYS46715.1"/>
    </source>
</evidence>
<dbReference type="SUPFAM" id="SSF141571">
    <property type="entry name" value="Pentapeptide repeat-like"/>
    <property type="match status" value="1"/>
</dbReference>
<dbReference type="Pfam" id="PF19062">
    <property type="entry name" value="DUF5758"/>
    <property type="match status" value="1"/>
</dbReference>
<gene>
    <name evidence="1" type="ORF">HZY85_00705</name>
</gene>
<keyword evidence="2" id="KW-1185">Reference proteome</keyword>
<sequence length="226" mass="26751">MEYINKENFLNNNKKIYYQKIFEKMNLSNHNLDNYKFYYCDLSNVFLENCSMQNIALENCLLDGTSLKNSNLKNANLKSASLRRVNLENCNLEGAYLYSAILENANLKNIKTNDKTKWFRLRCPEVGSFIGYKKCLDNRLVTLYIPEDALRTSSTLNTCRCNKAKVLKITNFEETISYDEAWSYVDENFSYKVGEWIFIKNFNQDRWFDSTIGIHFWMTKKEAMKY</sequence>
<dbReference type="PANTHER" id="PTHR14136">
    <property type="entry name" value="BTB_POZ DOMAIN-CONTAINING PROTEIN KCTD9"/>
    <property type="match status" value="1"/>
</dbReference>
<comment type="caution">
    <text evidence="1">The sequence shown here is derived from an EMBL/GenBank/DDBJ whole genome shotgun (WGS) entry which is preliminary data.</text>
</comment>
<accession>A0ABX2SWZ9</accession>
<proteinExistence type="predicted"/>
<dbReference type="InterPro" id="IPR043919">
    <property type="entry name" value="DUF5758"/>
</dbReference>
<dbReference type="InterPro" id="IPR001646">
    <property type="entry name" value="5peptide_repeat"/>
</dbReference>
<dbReference type="InterPro" id="IPR051082">
    <property type="entry name" value="Pentapeptide-BTB/POZ_domain"/>
</dbReference>
<organism evidence="1 2">
    <name type="scientific">Gemelliphila palaticanis</name>
    <dbReference type="NCBI Taxonomy" id="81950"/>
    <lineage>
        <taxon>Bacteria</taxon>
        <taxon>Bacillati</taxon>
        <taxon>Bacillota</taxon>
        <taxon>Bacilli</taxon>
        <taxon>Bacillales</taxon>
        <taxon>Gemellaceae</taxon>
        <taxon>Gemelliphila</taxon>
    </lineage>
</organism>
<protein>
    <submittedName>
        <fullName evidence="1">Pentapeptide repeat-containing protein</fullName>
    </submittedName>
</protein>
<evidence type="ECO:0000313" key="2">
    <source>
        <dbReference type="Proteomes" id="UP000531840"/>
    </source>
</evidence>
<dbReference type="Proteomes" id="UP000531840">
    <property type="component" value="Unassembled WGS sequence"/>
</dbReference>
<dbReference type="Pfam" id="PF13599">
    <property type="entry name" value="Pentapeptide_4"/>
    <property type="match status" value="1"/>
</dbReference>
<dbReference type="RefSeq" id="WP_179939840.1">
    <property type="nucleotide sequence ID" value="NZ_JACBYF010000001.1"/>
</dbReference>
<dbReference type="EMBL" id="JACBYF010000001">
    <property type="protein sequence ID" value="NYS46715.1"/>
    <property type="molecule type" value="Genomic_DNA"/>
</dbReference>
<dbReference type="PANTHER" id="PTHR14136:SF17">
    <property type="entry name" value="BTB_POZ DOMAIN-CONTAINING PROTEIN KCTD9"/>
    <property type="match status" value="1"/>
</dbReference>